<dbReference type="Proteomes" id="UP001168877">
    <property type="component" value="Unassembled WGS sequence"/>
</dbReference>
<evidence type="ECO:0000259" key="2">
    <source>
        <dbReference type="Pfam" id="PF03108"/>
    </source>
</evidence>
<feature type="region of interest" description="Disordered" evidence="1">
    <location>
        <begin position="77"/>
        <end position="105"/>
    </location>
</feature>
<accession>A0AA39TAD0</accession>
<sequence length="261" mass="30244">MLDIENIVIELGYSMLMGFWIKVAGYGKPFIIACDKDLLWFHNRILENRVVDLYLQPMHVLQVVTCKELIPSQERETEDQWYQAGDGTAGVGDGPDEDRNGTMEIDYEQKEEDIAVETCVDLTRELDSLQILDIPREECGSGSKIDCGFDYLRSLDESDCEEGEGDEGRKPKKFIKTKYHEFDLGCDIENPIFKIVMEFVTDDIFREVIKAHVVKYKRSVEFKKNDKNRIKTVCNEQGCKWFVFGLWLADHKTFKIKSLLD</sequence>
<protein>
    <recommendedName>
        <fullName evidence="2">Transposase MuDR plant domain-containing protein</fullName>
    </recommendedName>
</protein>
<evidence type="ECO:0000313" key="3">
    <source>
        <dbReference type="EMBL" id="KAK0603737.1"/>
    </source>
</evidence>
<dbReference type="InterPro" id="IPR004332">
    <property type="entry name" value="Transposase_MuDR"/>
</dbReference>
<proteinExistence type="predicted"/>
<gene>
    <name evidence="3" type="ORF">LWI29_008090</name>
</gene>
<evidence type="ECO:0000313" key="4">
    <source>
        <dbReference type="Proteomes" id="UP001168877"/>
    </source>
</evidence>
<dbReference type="Pfam" id="PF03108">
    <property type="entry name" value="DBD_Tnp_Mut"/>
    <property type="match status" value="1"/>
</dbReference>
<organism evidence="3 4">
    <name type="scientific">Acer saccharum</name>
    <name type="common">Sugar maple</name>
    <dbReference type="NCBI Taxonomy" id="4024"/>
    <lineage>
        <taxon>Eukaryota</taxon>
        <taxon>Viridiplantae</taxon>
        <taxon>Streptophyta</taxon>
        <taxon>Embryophyta</taxon>
        <taxon>Tracheophyta</taxon>
        <taxon>Spermatophyta</taxon>
        <taxon>Magnoliopsida</taxon>
        <taxon>eudicotyledons</taxon>
        <taxon>Gunneridae</taxon>
        <taxon>Pentapetalae</taxon>
        <taxon>rosids</taxon>
        <taxon>malvids</taxon>
        <taxon>Sapindales</taxon>
        <taxon>Sapindaceae</taxon>
        <taxon>Hippocastanoideae</taxon>
        <taxon>Acereae</taxon>
        <taxon>Acer</taxon>
    </lineage>
</organism>
<name>A0AA39TAD0_ACESA</name>
<reference evidence="3" key="2">
    <citation type="submission" date="2023-06" db="EMBL/GenBank/DDBJ databases">
        <authorList>
            <person name="Swenson N.G."/>
            <person name="Wegrzyn J.L."/>
            <person name="Mcevoy S.L."/>
        </authorList>
    </citation>
    <scope>NUCLEOTIDE SEQUENCE</scope>
    <source>
        <strain evidence="3">NS2018</strain>
        <tissue evidence="3">Leaf</tissue>
    </source>
</reference>
<evidence type="ECO:0000256" key="1">
    <source>
        <dbReference type="SAM" id="MobiDB-lite"/>
    </source>
</evidence>
<dbReference type="AlphaFoldDB" id="A0AA39TAD0"/>
<dbReference type="EMBL" id="JAUESC010000002">
    <property type="protein sequence ID" value="KAK0603737.1"/>
    <property type="molecule type" value="Genomic_DNA"/>
</dbReference>
<keyword evidence="4" id="KW-1185">Reference proteome</keyword>
<comment type="caution">
    <text evidence="3">The sequence shown here is derived from an EMBL/GenBank/DDBJ whole genome shotgun (WGS) entry which is preliminary data.</text>
</comment>
<reference evidence="3" key="1">
    <citation type="journal article" date="2022" name="Plant J.">
        <title>Strategies of tolerance reflected in two North American maple genomes.</title>
        <authorList>
            <person name="McEvoy S.L."/>
            <person name="Sezen U.U."/>
            <person name="Trouern-Trend A."/>
            <person name="McMahon S.M."/>
            <person name="Schaberg P.G."/>
            <person name="Yang J."/>
            <person name="Wegrzyn J.L."/>
            <person name="Swenson N.G."/>
        </authorList>
    </citation>
    <scope>NUCLEOTIDE SEQUENCE</scope>
    <source>
        <strain evidence="3">NS2018</strain>
    </source>
</reference>
<feature type="domain" description="Transposase MuDR plant" evidence="2">
    <location>
        <begin position="205"/>
        <end position="256"/>
    </location>
</feature>